<gene>
    <name evidence="5" type="ORF">ACFFNX_45955</name>
</gene>
<dbReference type="GO" id="GO:0008448">
    <property type="term" value="F:N-acetylglucosamine-6-phosphate deacetylase activity"/>
    <property type="evidence" value="ECO:0007669"/>
    <property type="project" value="UniProtKB-EC"/>
</dbReference>
<dbReference type="EMBL" id="JBHLZP010000735">
    <property type="protein sequence ID" value="MFB9839513.1"/>
    <property type="molecule type" value="Genomic_DNA"/>
</dbReference>
<dbReference type="PANTHER" id="PTHR11113:SF14">
    <property type="entry name" value="N-ACETYLGLUCOSAMINE-6-PHOSPHATE DEACETYLASE"/>
    <property type="match status" value="1"/>
</dbReference>
<accession>A0ABV5YWQ4</accession>
<dbReference type="Gene3D" id="3.20.20.140">
    <property type="entry name" value="Metal-dependent hydrolases"/>
    <property type="match status" value="1"/>
</dbReference>
<evidence type="ECO:0000256" key="1">
    <source>
        <dbReference type="ARBA" id="ARBA00010716"/>
    </source>
</evidence>
<feature type="non-terminal residue" evidence="5">
    <location>
        <position position="387"/>
    </location>
</feature>
<organism evidence="5 6">
    <name type="scientific">Actinoallomurus acaciae</name>
    <dbReference type="NCBI Taxonomy" id="502577"/>
    <lineage>
        <taxon>Bacteria</taxon>
        <taxon>Bacillati</taxon>
        <taxon>Actinomycetota</taxon>
        <taxon>Actinomycetes</taxon>
        <taxon>Streptosporangiales</taxon>
        <taxon>Thermomonosporaceae</taxon>
        <taxon>Actinoallomurus</taxon>
    </lineage>
</organism>
<dbReference type="InterPro" id="IPR032466">
    <property type="entry name" value="Metal_Hydrolase"/>
</dbReference>
<dbReference type="RefSeq" id="WP_378212652.1">
    <property type="nucleotide sequence ID" value="NZ_JBHLZP010000735.1"/>
</dbReference>
<dbReference type="Proteomes" id="UP001589627">
    <property type="component" value="Unassembled WGS sequence"/>
</dbReference>
<keyword evidence="2" id="KW-0479">Metal-binding</keyword>
<name>A0ABV5YWQ4_9ACTN</name>
<evidence type="ECO:0000259" key="4">
    <source>
        <dbReference type="Pfam" id="PF01979"/>
    </source>
</evidence>
<dbReference type="PANTHER" id="PTHR11113">
    <property type="entry name" value="N-ACETYLGLUCOSAMINE-6-PHOSPHATE DEACETYLASE"/>
    <property type="match status" value="1"/>
</dbReference>
<dbReference type="SUPFAM" id="SSF51556">
    <property type="entry name" value="Metallo-dependent hydrolases"/>
    <property type="match status" value="1"/>
</dbReference>
<keyword evidence="6" id="KW-1185">Reference proteome</keyword>
<evidence type="ECO:0000256" key="2">
    <source>
        <dbReference type="ARBA" id="ARBA00022723"/>
    </source>
</evidence>
<keyword evidence="3 5" id="KW-0378">Hydrolase</keyword>
<evidence type="ECO:0000313" key="6">
    <source>
        <dbReference type="Proteomes" id="UP001589627"/>
    </source>
</evidence>
<evidence type="ECO:0000313" key="5">
    <source>
        <dbReference type="EMBL" id="MFB9839513.1"/>
    </source>
</evidence>
<dbReference type="InterPro" id="IPR003764">
    <property type="entry name" value="GlcNAc_6-P_deAcase"/>
</dbReference>
<feature type="domain" description="Amidohydrolase-related" evidence="4">
    <location>
        <begin position="43"/>
        <end position="357"/>
    </location>
</feature>
<dbReference type="EC" id="3.5.1.25" evidence="5"/>
<protein>
    <submittedName>
        <fullName evidence="5">N-acetylglucosamine-6-phosphate deacetylase</fullName>
        <ecNumber evidence="5">3.5.1.25</ecNumber>
    </submittedName>
</protein>
<reference evidence="5 6" key="1">
    <citation type="submission" date="2024-09" db="EMBL/GenBank/DDBJ databases">
        <authorList>
            <person name="Sun Q."/>
            <person name="Mori K."/>
        </authorList>
    </citation>
    <scope>NUCLEOTIDE SEQUENCE [LARGE SCALE GENOMIC DNA]</scope>
    <source>
        <strain evidence="5 6">TBRC 0563</strain>
    </source>
</reference>
<sequence length="387" mass="40937">MRGGRPLRLTGRDPATGRTLRVLVEDGRIAEVRATDEPAELWLAPGLVDLQVNGFAGHDVNAADVDETVVTELVHAVWRAGVTTVVPTIVTAPEEGIRTALSAIARARAADPLVAHTIPYAHVEGPFISAEDGPRGVHDPRYIRRADLDELRRWGDLVGMLTVSPHDDAAIDLIAAAVRLGVRCAIGHTHADPAQITRAVDAGAELSTHLGNGAHAMLPRHPNQLWTQLADDRLYAGFIADGHHLPADTFRAMLRAKGIERSHLVSDTTALGGMPPGRYRTAVGGEVELSEDGRLSYVGTPYLAGASRSLADGVATAISMGDLTLSTALRLASANPGRFTGGRGVLRPGAPADLITFAWRPGDDGMTEALELPALGDEAAYRQAVAE</sequence>
<proteinExistence type="inferred from homology"/>
<comment type="caution">
    <text evidence="5">The sequence shown here is derived from an EMBL/GenBank/DDBJ whole genome shotgun (WGS) entry which is preliminary data.</text>
</comment>
<evidence type="ECO:0000256" key="3">
    <source>
        <dbReference type="ARBA" id="ARBA00022801"/>
    </source>
</evidence>
<dbReference type="PIRSF" id="PIRSF038994">
    <property type="entry name" value="NagA"/>
    <property type="match status" value="1"/>
</dbReference>
<comment type="similarity">
    <text evidence="1">Belongs to the metallo-dependent hydrolases superfamily. NagA family.</text>
</comment>
<dbReference type="InterPro" id="IPR006680">
    <property type="entry name" value="Amidohydro-rel"/>
</dbReference>
<dbReference type="Pfam" id="PF01979">
    <property type="entry name" value="Amidohydro_1"/>
    <property type="match status" value="1"/>
</dbReference>